<feature type="non-terminal residue" evidence="1">
    <location>
        <position position="1"/>
    </location>
</feature>
<proteinExistence type="predicted"/>
<protein>
    <submittedName>
        <fullName evidence="1">Uncharacterized protein</fullName>
    </submittedName>
</protein>
<organism evidence="1 2">
    <name type="scientific">Cephalotus follicularis</name>
    <name type="common">Albany pitcher plant</name>
    <dbReference type="NCBI Taxonomy" id="3775"/>
    <lineage>
        <taxon>Eukaryota</taxon>
        <taxon>Viridiplantae</taxon>
        <taxon>Streptophyta</taxon>
        <taxon>Embryophyta</taxon>
        <taxon>Tracheophyta</taxon>
        <taxon>Spermatophyta</taxon>
        <taxon>Magnoliopsida</taxon>
        <taxon>eudicotyledons</taxon>
        <taxon>Gunneridae</taxon>
        <taxon>Pentapetalae</taxon>
        <taxon>rosids</taxon>
        <taxon>fabids</taxon>
        <taxon>Oxalidales</taxon>
        <taxon>Cephalotaceae</taxon>
        <taxon>Cephalotus</taxon>
    </lineage>
</organism>
<evidence type="ECO:0000313" key="2">
    <source>
        <dbReference type="Proteomes" id="UP000187406"/>
    </source>
</evidence>
<reference evidence="2" key="1">
    <citation type="submission" date="2016-04" db="EMBL/GenBank/DDBJ databases">
        <title>Cephalotus genome sequencing.</title>
        <authorList>
            <person name="Fukushima K."/>
            <person name="Hasebe M."/>
            <person name="Fang X."/>
        </authorList>
    </citation>
    <scope>NUCLEOTIDE SEQUENCE [LARGE SCALE GENOMIC DNA]</scope>
    <source>
        <strain evidence="2">cv. St1</strain>
    </source>
</reference>
<gene>
    <name evidence="1" type="ORF">CFOL_v3_24009</name>
</gene>
<dbReference type="EMBL" id="BDDD01002210">
    <property type="protein sequence ID" value="GAV80548.1"/>
    <property type="molecule type" value="Genomic_DNA"/>
</dbReference>
<dbReference type="Proteomes" id="UP000187406">
    <property type="component" value="Unassembled WGS sequence"/>
</dbReference>
<evidence type="ECO:0000313" key="1">
    <source>
        <dbReference type="EMBL" id="GAV80548.1"/>
    </source>
</evidence>
<sequence>HTTIRFVLFA</sequence>
<keyword evidence="2" id="KW-1185">Reference proteome</keyword>
<comment type="caution">
    <text evidence="1">The sequence shown here is derived from an EMBL/GenBank/DDBJ whole genome shotgun (WGS) entry which is preliminary data.</text>
</comment>
<dbReference type="OrthoDB" id="1932348at2759"/>
<name>A0A1Q3CKD9_CEPFO</name>
<accession>A0A1Q3CKD9</accession>